<evidence type="ECO:0000313" key="2">
    <source>
        <dbReference type="EMBL" id="CEQ39165.1"/>
    </source>
</evidence>
<feature type="compositionally biased region" description="Low complexity" evidence="1">
    <location>
        <begin position="85"/>
        <end position="114"/>
    </location>
</feature>
<reference evidence="3" key="1">
    <citation type="submission" date="2015-02" db="EMBL/GenBank/DDBJ databases">
        <authorList>
            <person name="Gon?alves P."/>
        </authorList>
    </citation>
    <scope>NUCLEOTIDE SEQUENCE [LARGE SCALE GENOMIC DNA]</scope>
</reference>
<organism evidence="2 3">
    <name type="scientific">Sporidiobolus salmonicolor</name>
    <name type="common">Yeast-like fungus</name>
    <name type="synonym">Sporobolomyces salmonicolor</name>
    <dbReference type="NCBI Taxonomy" id="5005"/>
    <lineage>
        <taxon>Eukaryota</taxon>
        <taxon>Fungi</taxon>
        <taxon>Dikarya</taxon>
        <taxon>Basidiomycota</taxon>
        <taxon>Pucciniomycotina</taxon>
        <taxon>Microbotryomycetes</taxon>
        <taxon>Sporidiobolales</taxon>
        <taxon>Sporidiobolaceae</taxon>
        <taxon>Sporobolomyces</taxon>
    </lineage>
</organism>
<evidence type="ECO:0000256" key="1">
    <source>
        <dbReference type="SAM" id="MobiDB-lite"/>
    </source>
</evidence>
<dbReference type="GO" id="GO:0050308">
    <property type="term" value="F:sugar-phosphatase activity"/>
    <property type="evidence" value="ECO:0007669"/>
    <property type="project" value="TreeGrafter"/>
</dbReference>
<dbReference type="InterPro" id="IPR051806">
    <property type="entry name" value="HAD-like_SPP"/>
</dbReference>
<dbReference type="EMBL" id="CENE01000002">
    <property type="protein sequence ID" value="CEQ39165.1"/>
    <property type="molecule type" value="Genomic_DNA"/>
</dbReference>
<gene>
    <name evidence="2" type="primary">SPOSA6832_00674</name>
</gene>
<dbReference type="FunFam" id="1.10.150.240:FF:000023">
    <property type="entry name" value="Uncharacterized protein"/>
    <property type="match status" value="1"/>
</dbReference>
<feature type="region of interest" description="Disordered" evidence="1">
    <location>
        <begin position="381"/>
        <end position="438"/>
    </location>
</feature>
<feature type="compositionally biased region" description="Basic and acidic residues" evidence="1">
    <location>
        <begin position="401"/>
        <end position="414"/>
    </location>
</feature>
<protein>
    <submittedName>
        <fullName evidence="2">SPOSA6832_00674-mRNA-1:cds</fullName>
    </submittedName>
</protein>
<dbReference type="Gene3D" id="1.10.150.240">
    <property type="entry name" value="Putative phosphatase, domain 2"/>
    <property type="match status" value="1"/>
</dbReference>
<feature type="region of interest" description="Disordered" evidence="1">
    <location>
        <begin position="76"/>
        <end position="156"/>
    </location>
</feature>
<keyword evidence="3" id="KW-1185">Reference proteome</keyword>
<feature type="region of interest" description="Disordered" evidence="1">
    <location>
        <begin position="235"/>
        <end position="277"/>
    </location>
</feature>
<accession>A0A0D6EHY6</accession>
<proteinExistence type="predicted"/>
<evidence type="ECO:0000313" key="3">
    <source>
        <dbReference type="Proteomes" id="UP000243876"/>
    </source>
</evidence>
<sequence length="438" mass="47833">MDGTLVDSIAAVEAAWSSVAAEIGKPADEVIAATHGRRAIDNLRDLKPKLRRLTNEQMEPHVEEFEKRILKEADEFTERVRSRRSSASSSRRGSTSSSRRPSQAGSRRGSSSSGPNPLLTGLAGGQFGMTRMPVSGRRLPLPRSSVRIEDQGESQGSRCFACLQDTKKSESATLEHVSAKLANLDTNDRMAQLDNPFDDDDDDDDDEDDDHFDLNDYTEEEIGWTLTALSLVPVSSAPRSPSPPTIPVSRTASPIPTLSSSPPRTSESLSKSASSSRTRRAVSRLALRVARGRSLSARAIPVRLFSRLSSSAQQLTNVLVRSGSREDQLAGRALHRPVARLRLCSQEQGWLDSHQCAHPSSSFQLVPPRANIDSVVRTAIDAHPPDHPRHGSRGSFVAVHPDWREMQQEARQDRQNAVQQEAEKAKDAAISQAANGHA</sequence>
<feature type="region of interest" description="Disordered" evidence="1">
    <location>
        <begin position="187"/>
        <end position="213"/>
    </location>
</feature>
<dbReference type="InterPro" id="IPR023198">
    <property type="entry name" value="PGP-like_dom2"/>
</dbReference>
<dbReference type="PANTHER" id="PTHR43481">
    <property type="entry name" value="FRUCTOSE-1-PHOSPHATE PHOSPHATASE"/>
    <property type="match status" value="1"/>
</dbReference>
<feature type="compositionally biased region" description="Acidic residues" evidence="1">
    <location>
        <begin position="196"/>
        <end position="213"/>
    </location>
</feature>
<feature type="compositionally biased region" description="Low complexity" evidence="1">
    <location>
        <begin position="247"/>
        <end position="276"/>
    </location>
</feature>
<dbReference type="AlphaFoldDB" id="A0A0D6EHY6"/>
<dbReference type="PANTHER" id="PTHR43481:SF2">
    <property type="entry name" value="PHOSPHATASE"/>
    <property type="match status" value="1"/>
</dbReference>
<dbReference type="OrthoDB" id="40579at2759"/>
<feature type="non-terminal residue" evidence="2">
    <location>
        <position position="1"/>
    </location>
</feature>
<dbReference type="Proteomes" id="UP000243876">
    <property type="component" value="Unassembled WGS sequence"/>
</dbReference>
<name>A0A0D6EHY6_SPOSA</name>